<proteinExistence type="predicted"/>
<evidence type="ECO:0000256" key="1">
    <source>
        <dbReference type="SAM" id="Phobius"/>
    </source>
</evidence>
<accession>A0AAE1AR31</accession>
<name>A0AAE1AR31_9GAST</name>
<protein>
    <submittedName>
        <fullName evidence="2">Uncharacterized protein</fullName>
    </submittedName>
</protein>
<keyword evidence="1" id="KW-0472">Membrane</keyword>
<dbReference type="AlphaFoldDB" id="A0AAE1AR31"/>
<dbReference type="EMBL" id="JAWDGP010001430">
    <property type="protein sequence ID" value="KAK3791756.1"/>
    <property type="molecule type" value="Genomic_DNA"/>
</dbReference>
<evidence type="ECO:0000313" key="3">
    <source>
        <dbReference type="Proteomes" id="UP001283361"/>
    </source>
</evidence>
<reference evidence="2" key="1">
    <citation type="journal article" date="2023" name="G3 (Bethesda)">
        <title>A reference genome for the long-term kleptoplast-retaining sea slug Elysia crispata morphotype clarki.</title>
        <authorList>
            <person name="Eastman K.E."/>
            <person name="Pendleton A.L."/>
            <person name="Shaikh M.A."/>
            <person name="Suttiyut T."/>
            <person name="Ogas R."/>
            <person name="Tomko P."/>
            <person name="Gavelis G."/>
            <person name="Widhalm J.R."/>
            <person name="Wisecaver J.H."/>
        </authorList>
    </citation>
    <scope>NUCLEOTIDE SEQUENCE</scope>
    <source>
        <strain evidence="2">ECLA1</strain>
    </source>
</reference>
<dbReference type="PANTHER" id="PTHR10796">
    <property type="entry name" value="PATCHED-RELATED"/>
    <property type="match status" value="1"/>
</dbReference>
<organism evidence="2 3">
    <name type="scientific">Elysia crispata</name>
    <name type="common">lettuce slug</name>
    <dbReference type="NCBI Taxonomy" id="231223"/>
    <lineage>
        <taxon>Eukaryota</taxon>
        <taxon>Metazoa</taxon>
        <taxon>Spiralia</taxon>
        <taxon>Lophotrochozoa</taxon>
        <taxon>Mollusca</taxon>
        <taxon>Gastropoda</taxon>
        <taxon>Heterobranchia</taxon>
        <taxon>Euthyneura</taxon>
        <taxon>Panpulmonata</taxon>
        <taxon>Sacoglossa</taxon>
        <taxon>Placobranchoidea</taxon>
        <taxon>Plakobranchidae</taxon>
        <taxon>Elysia</taxon>
    </lineage>
</organism>
<dbReference type="PANTHER" id="PTHR10796:SF130">
    <property type="entry name" value="PATCHED DOMAIN-CONTAINING PROTEIN 3-LIKE PROTEIN"/>
    <property type="match status" value="1"/>
</dbReference>
<comment type="caution">
    <text evidence="2">The sequence shown here is derived from an EMBL/GenBank/DDBJ whole genome shotgun (WGS) entry which is preliminary data.</text>
</comment>
<feature type="transmembrane region" description="Helical" evidence="1">
    <location>
        <begin position="51"/>
        <end position="73"/>
    </location>
</feature>
<gene>
    <name evidence="2" type="ORF">RRG08_028904</name>
</gene>
<dbReference type="GO" id="GO:0016020">
    <property type="term" value="C:membrane"/>
    <property type="evidence" value="ECO:0007669"/>
    <property type="project" value="TreeGrafter"/>
</dbReference>
<dbReference type="Gene3D" id="1.20.1640.10">
    <property type="entry name" value="Multidrug efflux transporter AcrB transmembrane domain"/>
    <property type="match status" value="1"/>
</dbReference>
<keyword evidence="1" id="KW-1133">Transmembrane helix</keyword>
<dbReference type="Proteomes" id="UP001283361">
    <property type="component" value="Unassembled WGS sequence"/>
</dbReference>
<dbReference type="InterPro" id="IPR051697">
    <property type="entry name" value="Patched_domain-protein"/>
</dbReference>
<feature type="transmembrane region" description="Helical" evidence="1">
    <location>
        <begin position="21"/>
        <end position="39"/>
    </location>
</feature>
<dbReference type="SUPFAM" id="SSF82866">
    <property type="entry name" value="Multidrug efflux transporter AcrB transmembrane domain"/>
    <property type="match status" value="1"/>
</dbReference>
<keyword evidence="1" id="KW-0812">Transmembrane</keyword>
<evidence type="ECO:0000313" key="2">
    <source>
        <dbReference type="EMBL" id="KAK3791756.1"/>
    </source>
</evidence>
<sequence>MFFYAGPCSYPARAVATLADIGPAVFNGGFSTFLAFVLLSNSKSYGFQLFFRVFFSVVVFGMFHGLVFLPVILSTIGSPAYQHATAAPRVPVPAEIKANPEDGAAKVEDSTGCLPALDEDKLVPLEGSEINGHTQKNASTGHDGPLQILYFGCDDLEQQQISSLEAAQVEFGRRHKSAVPATSSAKALTKL</sequence>
<keyword evidence="3" id="KW-1185">Reference proteome</keyword>